<reference evidence="2 3" key="1">
    <citation type="submission" date="2019-09" db="EMBL/GenBank/DDBJ databases">
        <title>Draft genome of the ectomycorrhizal ascomycete Sphaerosporella brunnea.</title>
        <authorList>
            <consortium name="DOE Joint Genome Institute"/>
            <person name="Benucci G.M."/>
            <person name="Marozzi G."/>
            <person name="Antonielli L."/>
            <person name="Sanchez S."/>
            <person name="Marco P."/>
            <person name="Wang X."/>
            <person name="Falini L.B."/>
            <person name="Barry K."/>
            <person name="Haridas S."/>
            <person name="Lipzen A."/>
            <person name="Labutti K."/>
            <person name="Grigoriev I.V."/>
            <person name="Murat C."/>
            <person name="Martin F."/>
            <person name="Albertini E."/>
            <person name="Donnini D."/>
            <person name="Bonito G."/>
        </authorList>
    </citation>
    <scope>NUCLEOTIDE SEQUENCE [LARGE SCALE GENOMIC DNA]</scope>
    <source>
        <strain evidence="2 3">Sb_GMNB300</strain>
    </source>
</reference>
<evidence type="ECO:0000256" key="1">
    <source>
        <dbReference type="SAM" id="MobiDB-lite"/>
    </source>
</evidence>
<dbReference type="EMBL" id="VXIS01000572">
    <property type="protein sequence ID" value="KAA8892836.1"/>
    <property type="molecule type" value="Genomic_DNA"/>
</dbReference>
<feature type="region of interest" description="Disordered" evidence="1">
    <location>
        <begin position="1"/>
        <end position="62"/>
    </location>
</feature>
<protein>
    <submittedName>
        <fullName evidence="2">Uncharacterized protein</fullName>
    </submittedName>
</protein>
<gene>
    <name evidence="2" type="ORF">FN846DRAFT_914804</name>
</gene>
<evidence type="ECO:0000313" key="2">
    <source>
        <dbReference type="EMBL" id="KAA8892836.1"/>
    </source>
</evidence>
<dbReference type="Proteomes" id="UP000326924">
    <property type="component" value="Unassembled WGS sequence"/>
</dbReference>
<comment type="caution">
    <text evidence="2">The sequence shown here is derived from an EMBL/GenBank/DDBJ whole genome shotgun (WGS) entry which is preliminary data.</text>
</comment>
<organism evidence="2 3">
    <name type="scientific">Sphaerosporella brunnea</name>
    <dbReference type="NCBI Taxonomy" id="1250544"/>
    <lineage>
        <taxon>Eukaryota</taxon>
        <taxon>Fungi</taxon>
        <taxon>Dikarya</taxon>
        <taxon>Ascomycota</taxon>
        <taxon>Pezizomycotina</taxon>
        <taxon>Pezizomycetes</taxon>
        <taxon>Pezizales</taxon>
        <taxon>Pyronemataceae</taxon>
        <taxon>Sphaerosporella</taxon>
    </lineage>
</organism>
<keyword evidence="3" id="KW-1185">Reference proteome</keyword>
<dbReference type="InParanoid" id="A0A5J5ECN1"/>
<name>A0A5J5ECN1_9PEZI</name>
<evidence type="ECO:0000313" key="3">
    <source>
        <dbReference type="Proteomes" id="UP000326924"/>
    </source>
</evidence>
<accession>A0A5J5ECN1</accession>
<sequence length="62" mass="6401">MSTVPSSGPGCDNRLNAGDVHRAPAPAPPDEEDEVMPAFYKKPSGQWDTFQGAAGVGTLSGQ</sequence>
<dbReference type="AlphaFoldDB" id="A0A5J5ECN1"/>
<proteinExistence type="predicted"/>